<gene>
    <name evidence="1" type="ORF">CF123_18060</name>
</gene>
<reference evidence="1" key="2">
    <citation type="journal article" date="2019" name="PLoS ONE">
        <title>Identification and characterization of putative Aeromonas spp. T3SS effectors.</title>
        <authorList>
            <person name="Rangel L.T."/>
            <person name="Marden J."/>
            <person name="Colston S."/>
            <person name="Setubal J.C."/>
            <person name="Graf J."/>
            <person name="Gogarten J.P."/>
        </authorList>
    </citation>
    <scope>NUCLEOTIDE SEQUENCE</scope>
    <source>
        <strain evidence="1">BAQ071013-135</strain>
    </source>
</reference>
<dbReference type="RefSeq" id="WP_139495223.1">
    <property type="nucleotide sequence ID" value="NZ_CAWORL010000018.1"/>
</dbReference>
<dbReference type="AlphaFoldDB" id="A0AAX2UPK5"/>
<dbReference type="Proteomes" id="UP000796104">
    <property type="component" value="Unassembled WGS sequence"/>
</dbReference>
<name>A0AAX2UPK5_AERVE</name>
<reference evidence="1" key="1">
    <citation type="submission" date="2017-10" db="EMBL/GenBank/DDBJ databases">
        <authorList>
            <person name="Colston S.M."/>
            <person name="Graf J."/>
        </authorList>
    </citation>
    <scope>NUCLEOTIDE SEQUENCE</scope>
    <source>
        <strain evidence="1">BAQ071013-135</strain>
    </source>
</reference>
<organism evidence="1 2">
    <name type="scientific">Aeromonas veronii</name>
    <dbReference type="NCBI Taxonomy" id="654"/>
    <lineage>
        <taxon>Bacteria</taxon>
        <taxon>Pseudomonadati</taxon>
        <taxon>Pseudomonadota</taxon>
        <taxon>Gammaproteobacteria</taxon>
        <taxon>Aeromonadales</taxon>
        <taxon>Aeromonadaceae</taxon>
        <taxon>Aeromonas</taxon>
    </lineage>
</organism>
<evidence type="ECO:0000313" key="2">
    <source>
        <dbReference type="Proteomes" id="UP000796104"/>
    </source>
</evidence>
<evidence type="ECO:0000313" key="1">
    <source>
        <dbReference type="EMBL" id="TND52022.1"/>
    </source>
</evidence>
<proteinExistence type="predicted"/>
<dbReference type="EMBL" id="PDXJ01000025">
    <property type="protein sequence ID" value="TND52022.1"/>
    <property type="molecule type" value="Genomic_DNA"/>
</dbReference>
<comment type="caution">
    <text evidence="1">The sequence shown here is derived from an EMBL/GenBank/DDBJ whole genome shotgun (WGS) entry which is preliminary data.</text>
</comment>
<sequence length="150" mass="16351">MNLSIIFKPSQIENESLASAVRAQFDDEFEACRLALSTAATAYCEAAIPAEVRMAHEVVHPYLHRSVTARFTDGGEPVCLSDGCGVFYPVHQIPLGEPMVMPRDRLIAIDREIKESLPLVSAIAAMGELLAQVMDTYRKLATQSACGVAR</sequence>
<protein>
    <submittedName>
        <fullName evidence="1">Uncharacterized protein</fullName>
    </submittedName>
</protein>
<accession>A0AAX2UPK5</accession>